<comment type="caution">
    <text evidence="2">The sequence shown here is derived from an EMBL/GenBank/DDBJ whole genome shotgun (WGS) entry which is preliminary data.</text>
</comment>
<reference evidence="2" key="2">
    <citation type="submission" date="2023-06" db="EMBL/GenBank/DDBJ databases">
        <authorList>
            <consortium name="Lawrence Berkeley National Laboratory"/>
            <person name="Mondo S.J."/>
            <person name="Hensen N."/>
            <person name="Bonometti L."/>
            <person name="Westerberg I."/>
            <person name="Brannstrom I.O."/>
            <person name="Guillou S."/>
            <person name="Cros-Aarteil S."/>
            <person name="Calhoun S."/>
            <person name="Haridas S."/>
            <person name="Kuo A."/>
            <person name="Pangilinan J."/>
            <person name="Riley R."/>
            <person name="Labutti K."/>
            <person name="Andreopoulos B."/>
            <person name="Lipzen A."/>
            <person name="Chen C."/>
            <person name="Yanf M."/>
            <person name="Daum C."/>
            <person name="Ng V."/>
            <person name="Clum A."/>
            <person name="Steindorff A."/>
            <person name="Ohm R."/>
            <person name="Martin F."/>
            <person name="Silar P."/>
            <person name="Natvig D."/>
            <person name="Lalanne C."/>
            <person name="Gautier V."/>
            <person name="Ament-Velasquez S.L."/>
            <person name="Kruys A."/>
            <person name="Hutchinson M.I."/>
            <person name="Powell A.J."/>
            <person name="Barry K."/>
            <person name="Miller A.N."/>
            <person name="Grigoriev I.V."/>
            <person name="Debuchy R."/>
            <person name="Gladieux P."/>
            <person name="Thoren M.H."/>
            <person name="Johannesson H."/>
        </authorList>
    </citation>
    <scope>NUCLEOTIDE SEQUENCE</scope>
    <source>
        <strain evidence="2">PSN324</strain>
    </source>
</reference>
<dbReference type="PANTHER" id="PTHR43157">
    <property type="entry name" value="PHOSPHATIDYLINOSITOL-GLYCAN BIOSYNTHESIS CLASS F PROTEIN-RELATED"/>
    <property type="match status" value="1"/>
</dbReference>
<gene>
    <name evidence="2" type="ORF">QBC42DRAFT_329891</name>
</gene>
<dbReference type="Pfam" id="PF00106">
    <property type="entry name" value="adh_short"/>
    <property type="match status" value="1"/>
</dbReference>
<protein>
    <submittedName>
        <fullName evidence="2">Retinol dehydrogenase 14</fullName>
    </submittedName>
</protein>
<proteinExistence type="predicted"/>
<reference evidence="2" key="1">
    <citation type="journal article" date="2023" name="Mol. Phylogenet. Evol.">
        <title>Genome-scale phylogeny and comparative genomics of the fungal order Sordariales.</title>
        <authorList>
            <person name="Hensen N."/>
            <person name="Bonometti L."/>
            <person name="Westerberg I."/>
            <person name="Brannstrom I.O."/>
            <person name="Guillou S."/>
            <person name="Cros-Aarteil S."/>
            <person name="Calhoun S."/>
            <person name="Haridas S."/>
            <person name="Kuo A."/>
            <person name="Mondo S."/>
            <person name="Pangilinan J."/>
            <person name="Riley R."/>
            <person name="LaButti K."/>
            <person name="Andreopoulos B."/>
            <person name="Lipzen A."/>
            <person name="Chen C."/>
            <person name="Yan M."/>
            <person name="Daum C."/>
            <person name="Ng V."/>
            <person name="Clum A."/>
            <person name="Steindorff A."/>
            <person name="Ohm R.A."/>
            <person name="Martin F."/>
            <person name="Silar P."/>
            <person name="Natvig D.O."/>
            <person name="Lalanne C."/>
            <person name="Gautier V."/>
            <person name="Ament-Velasquez S.L."/>
            <person name="Kruys A."/>
            <person name="Hutchinson M.I."/>
            <person name="Powell A.J."/>
            <person name="Barry K."/>
            <person name="Miller A.N."/>
            <person name="Grigoriev I.V."/>
            <person name="Debuchy R."/>
            <person name="Gladieux P."/>
            <person name="Hiltunen Thoren M."/>
            <person name="Johannesson H."/>
        </authorList>
    </citation>
    <scope>NUCLEOTIDE SEQUENCE</scope>
    <source>
        <strain evidence="2">PSN324</strain>
    </source>
</reference>
<dbReference type="InterPro" id="IPR002347">
    <property type="entry name" value="SDR_fam"/>
</dbReference>
<evidence type="ECO:0000256" key="1">
    <source>
        <dbReference type="ARBA" id="ARBA00023002"/>
    </source>
</evidence>
<dbReference type="Proteomes" id="UP001321749">
    <property type="component" value="Unassembled WGS sequence"/>
</dbReference>
<dbReference type="GO" id="GO:0016491">
    <property type="term" value="F:oxidoreductase activity"/>
    <property type="evidence" value="ECO:0007669"/>
    <property type="project" value="UniProtKB-KW"/>
</dbReference>
<dbReference type="SUPFAM" id="SSF51735">
    <property type="entry name" value="NAD(P)-binding Rossmann-fold domains"/>
    <property type="match status" value="1"/>
</dbReference>
<keyword evidence="3" id="KW-1185">Reference proteome</keyword>
<dbReference type="PANTHER" id="PTHR43157:SF31">
    <property type="entry name" value="PHOSPHATIDYLINOSITOL-GLYCAN BIOSYNTHESIS CLASS F PROTEIN"/>
    <property type="match status" value="1"/>
</dbReference>
<organism evidence="2 3">
    <name type="scientific">Cladorrhinum samala</name>
    <dbReference type="NCBI Taxonomy" id="585594"/>
    <lineage>
        <taxon>Eukaryota</taxon>
        <taxon>Fungi</taxon>
        <taxon>Dikarya</taxon>
        <taxon>Ascomycota</taxon>
        <taxon>Pezizomycotina</taxon>
        <taxon>Sordariomycetes</taxon>
        <taxon>Sordariomycetidae</taxon>
        <taxon>Sordariales</taxon>
        <taxon>Podosporaceae</taxon>
        <taxon>Cladorrhinum</taxon>
    </lineage>
</organism>
<dbReference type="AlphaFoldDB" id="A0AAV9HPX5"/>
<keyword evidence="1" id="KW-0560">Oxidoreductase</keyword>
<dbReference type="InterPro" id="IPR036291">
    <property type="entry name" value="NAD(P)-bd_dom_sf"/>
</dbReference>
<evidence type="ECO:0000313" key="3">
    <source>
        <dbReference type="Proteomes" id="UP001321749"/>
    </source>
</evidence>
<dbReference type="Gene3D" id="3.40.50.720">
    <property type="entry name" value="NAD(P)-binding Rossmann-like Domain"/>
    <property type="match status" value="1"/>
</dbReference>
<evidence type="ECO:0000313" key="2">
    <source>
        <dbReference type="EMBL" id="KAK4461497.1"/>
    </source>
</evidence>
<name>A0AAV9HPX5_9PEZI</name>
<sequence length="352" mass="38659">MAKQQKQQLEFPIATQLGKGLRLFFYSQLFVTPPYPKSSFAGKTVIVTGANAGLGLEASRHFYRLGAAKLILAVRTVSKGQAAKEDIVQSVKTRNDPDSIEVWPVDASSTESTLAFSGRVKSTLDRLDVLVLNAGVQNETFQLSEGYEQTVQVNVLNTLLLGLDLLPKLNETKSRFPDSSPHLNFISSDGHRLTTFPEINAPSVYDKLNEKESYSIHPVYQASKLIGVLFVRELVARLRAASKESAPGVIINLVNPGLCASTLGLKENKPPLLVRVVRGILDRSLEHGSRTYVLAASAPAASHGEFQSDGKNQDVEAWIYSEVGQRAQRKVWEQTVPILEKRKPGLLRDIGL</sequence>
<dbReference type="PRINTS" id="PR00081">
    <property type="entry name" value="GDHRDH"/>
</dbReference>
<accession>A0AAV9HPX5</accession>
<dbReference type="EMBL" id="MU864990">
    <property type="protein sequence ID" value="KAK4461497.1"/>
    <property type="molecule type" value="Genomic_DNA"/>
</dbReference>